<dbReference type="STRING" id="537007.BLAHAN_05245"/>
<accession>C9L783</accession>
<protein>
    <submittedName>
        <fullName evidence="1">Uncharacterized protein</fullName>
    </submittedName>
</protein>
<organism evidence="1 2">
    <name type="scientific">Blautia hansenii DSM 20583</name>
    <dbReference type="NCBI Taxonomy" id="537007"/>
    <lineage>
        <taxon>Bacteria</taxon>
        <taxon>Bacillati</taxon>
        <taxon>Bacillota</taxon>
        <taxon>Clostridia</taxon>
        <taxon>Lachnospirales</taxon>
        <taxon>Lachnospiraceae</taxon>
        <taxon>Blautia</taxon>
    </lineage>
</organism>
<reference evidence="1" key="1">
    <citation type="submission" date="2009-09" db="EMBL/GenBank/DDBJ databases">
        <authorList>
            <person name="Weinstock G."/>
            <person name="Sodergren E."/>
            <person name="Clifton S."/>
            <person name="Fulton L."/>
            <person name="Fulton B."/>
            <person name="Courtney L."/>
            <person name="Fronick C."/>
            <person name="Harrison M."/>
            <person name="Strong C."/>
            <person name="Farmer C."/>
            <person name="Delahaunty K."/>
            <person name="Markovic C."/>
            <person name="Hall O."/>
            <person name="Minx P."/>
            <person name="Tomlinson C."/>
            <person name="Mitreva M."/>
            <person name="Nelson J."/>
            <person name="Hou S."/>
            <person name="Wollam A."/>
            <person name="Pepin K.H."/>
            <person name="Johnson M."/>
            <person name="Bhonagiri V."/>
            <person name="Nash W.E."/>
            <person name="Warren W."/>
            <person name="Chinwalla A."/>
            <person name="Mardis E.R."/>
            <person name="Wilson R.K."/>
        </authorList>
    </citation>
    <scope>NUCLEOTIDE SEQUENCE [LARGE SCALE GENOMIC DNA]</scope>
    <source>
        <strain evidence="1">DSM 20583</strain>
    </source>
</reference>
<sequence length="134" mass="15422">MVSVSCFQYKNIEVGVYLPLLLIKEATMLYKVIKNNRVIDVLSQLVFCRYDESIDTVITCSEEDAQAILSSSKNYIWHISSYPSFPKSVVNKYDTVDIVEIDEYEYKQLKILDYKTPEEIIDAYTLSLIEGGVL</sequence>
<dbReference type="Proteomes" id="UP000003755">
    <property type="component" value="Unassembled WGS sequence"/>
</dbReference>
<dbReference type="EMBL" id="ABYU02000012">
    <property type="protein sequence ID" value="EEX22277.1"/>
    <property type="molecule type" value="Genomic_DNA"/>
</dbReference>
<gene>
    <name evidence="1" type="ORF">BLAHAN_05245</name>
</gene>
<evidence type="ECO:0000313" key="2">
    <source>
        <dbReference type="Proteomes" id="UP000003755"/>
    </source>
</evidence>
<proteinExistence type="predicted"/>
<name>C9L783_BLAHA</name>
<evidence type="ECO:0000313" key="1">
    <source>
        <dbReference type="EMBL" id="EEX22277.1"/>
    </source>
</evidence>
<comment type="caution">
    <text evidence="1">The sequence shown here is derived from an EMBL/GenBank/DDBJ whole genome shotgun (WGS) entry which is preliminary data.</text>
</comment>
<keyword evidence="2" id="KW-1185">Reference proteome</keyword>
<dbReference type="AlphaFoldDB" id="C9L783"/>
<dbReference type="HOGENOM" id="CLU_1892117_0_0_9"/>